<dbReference type="InterPro" id="IPR040079">
    <property type="entry name" value="Glutathione_S-Trfase"/>
</dbReference>
<geneLocation type="plasmid" evidence="3 4">
    <name>pBB1</name>
</geneLocation>
<dbReference type="PROSITE" id="PS50404">
    <property type="entry name" value="GST_NTER"/>
    <property type="match status" value="1"/>
</dbReference>
<dbReference type="RefSeq" id="WP_013959350.1">
    <property type="nucleotide sequence ID" value="NC_015727.1"/>
</dbReference>
<dbReference type="InterPro" id="IPR004045">
    <property type="entry name" value="Glutathione_S-Trfase_N"/>
</dbReference>
<organism evidence="3 4">
    <name type="scientific">Cupriavidus necator (strain ATCC 43291 / DSM 13513 / CCUG 52238 / LMG 8453 / N-1)</name>
    <name type="common">Ralstonia eutropha</name>
    <dbReference type="NCBI Taxonomy" id="1042878"/>
    <lineage>
        <taxon>Bacteria</taxon>
        <taxon>Pseudomonadati</taxon>
        <taxon>Pseudomonadota</taxon>
        <taxon>Betaproteobacteria</taxon>
        <taxon>Burkholderiales</taxon>
        <taxon>Burkholderiaceae</taxon>
        <taxon>Cupriavidus</taxon>
    </lineage>
</organism>
<dbReference type="PANTHER" id="PTHR44051">
    <property type="entry name" value="GLUTATHIONE S-TRANSFERASE-RELATED"/>
    <property type="match status" value="1"/>
</dbReference>
<dbReference type="SUPFAM" id="SSF52833">
    <property type="entry name" value="Thioredoxin-like"/>
    <property type="match status" value="1"/>
</dbReference>
<dbReference type="CDD" id="cd03046">
    <property type="entry name" value="GST_N_GTT1_like"/>
    <property type="match status" value="1"/>
</dbReference>
<dbReference type="Proteomes" id="UP000006798">
    <property type="component" value="Plasmid pBB1"/>
</dbReference>
<dbReference type="EMBL" id="CP002879">
    <property type="protein sequence ID" value="AEI82318.1"/>
    <property type="molecule type" value="Genomic_DNA"/>
</dbReference>
<evidence type="ECO:0000313" key="3">
    <source>
        <dbReference type="EMBL" id="AEI82318.1"/>
    </source>
</evidence>
<dbReference type="KEGG" id="cnc:CNE_BB1p09060"/>
<keyword evidence="3" id="KW-0808">Transferase</keyword>
<evidence type="ECO:0000313" key="4">
    <source>
        <dbReference type="Proteomes" id="UP000006798"/>
    </source>
</evidence>
<dbReference type="Gene3D" id="1.20.1050.10">
    <property type="match status" value="1"/>
</dbReference>
<dbReference type="SFLD" id="SFLDG00358">
    <property type="entry name" value="Main_(cytGST)"/>
    <property type="match status" value="1"/>
</dbReference>
<dbReference type="Pfam" id="PF02798">
    <property type="entry name" value="GST_N"/>
    <property type="match status" value="1"/>
</dbReference>
<dbReference type="GeneID" id="34312108"/>
<dbReference type="SUPFAM" id="SSF47616">
    <property type="entry name" value="GST C-terminal domain-like"/>
    <property type="match status" value="1"/>
</dbReference>
<keyword evidence="3" id="KW-0614">Plasmid</keyword>
<gene>
    <name evidence="3" type="ordered locus">CNE_BB1p09060</name>
</gene>
<sequence>MMVLYTCVKSRGFRVSWTAAELGLSLDYRILPFPPRVHQRDYLVANPLGTVPMLVDREVTLTESSAIAHYLATRDGPSDLVVQPGEADYGPYLDFLHHADATLTFPQTIYMRFAMFERNLGLSAAGEAYAAWFKARLVKVENRLEGREFLCSHRFTVADIAITYALWLSTMIGLTSLLGPRSYDYLERMKARAGFSKALAAETSAAQAQGIRDAF</sequence>
<keyword evidence="1" id="KW-0472">Membrane</keyword>
<dbReference type="AlphaFoldDB" id="F8GUB4"/>
<dbReference type="Gene3D" id="3.40.30.10">
    <property type="entry name" value="Glutaredoxin"/>
    <property type="match status" value="1"/>
</dbReference>
<dbReference type="GO" id="GO:0016740">
    <property type="term" value="F:transferase activity"/>
    <property type="evidence" value="ECO:0007669"/>
    <property type="project" value="UniProtKB-KW"/>
</dbReference>
<name>F8GUB4_CUPNN</name>
<dbReference type="SFLD" id="SFLDS00019">
    <property type="entry name" value="Glutathione_Transferase_(cytos"/>
    <property type="match status" value="1"/>
</dbReference>
<reference evidence="3 4" key="1">
    <citation type="journal article" date="2011" name="J. Bacteriol.">
        <title>Complete genome sequence of the type strain Cupriavidus necator N-1.</title>
        <authorList>
            <person name="Poehlein A."/>
            <person name="Kusian B."/>
            <person name="Friedrich B."/>
            <person name="Daniel R."/>
            <person name="Bowien B."/>
        </authorList>
    </citation>
    <scope>NUCLEOTIDE SEQUENCE [LARGE SCALE GENOMIC DNA]</scope>
    <source>
        <strain evidence="4">ATCC 43291 / DSM 13513 / CCUG 52238 / LMG 8453 / N-1</strain>
        <plasmid evidence="3 4">pBB1</plasmid>
    </source>
</reference>
<evidence type="ECO:0000259" key="2">
    <source>
        <dbReference type="PROSITE" id="PS50404"/>
    </source>
</evidence>
<dbReference type="InterPro" id="IPR036249">
    <property type="entry name" value="Thioredoxin-like_sf"/>
</dbReference>
<dbReference type="PANTHER" id="PTHR44051:SF21">
    <property type="entry name" value="GLUTATHIONE S-TRANSFERASE FAMILY PROTEIN"/>
    <property type="match status" value="1"/>
</dbReference>
<protein>
    <submittedName>
        <fullName evidence="3">Glutathione S-transferase family protein</fullName>
    </submittedName>
</protein>
<accession>F8GUB4</accession>
<evidence type="ECO:0000256" key="1">
    <source>
        <dbReference type="SAM" id="Phobius"/>
    </source>
</evidence>
<feature type="domain" description="GST N-terminal" evidence="2">
    <location>
        <begin position="1"/>
        <end position="79"/>
    </location>
</feature>
<keyword evidence="1" id="KW-0812">Transmembrane</keyword>
<proteinExistence type="predicted"/>
<dbReference type="HOGENOM" id="CLU_011226_6_4_4"/>
<feature type="transmembrane region" description="Helical" evidence="1">
    <location>
        <begin position="161"/>
        <end position="180"/>
    </location>
</feature>
<keyword evidence="1" id="KW-1133">Transmembrane helix</keyword>
<dbReference type="InterPro" id="IPR036282">
    <property type="entry name" value="Glutathione-S-Trfase_C_sf"/>
</dbReference>